<sequence length="198" mass="22147">MIAIHPGIQISFDSIGVIQWFVIIPLEAIIAFPPERGRFDLRVRCIIAAALLAALSLIAGGFGAGALPPFFAGLISFTLTYLLFHHPRWAKPAVLEPFFFAWVVLRLLAFSRSGEDIAGQAMALTQFILVWAGVVFCFTALWCTFASIRKVQAERQKKERCFLPGRSPCLRRCFLSFRRILSVIKLLKTCVRSGCLKE</sequence>
<organism evidence="2">
    <name type="scientific">uncultured bacterium contig00059</name>
    <dbReference type="NCBI Taxonomy" id="1181542"/>
    <lineage>
        <taxon>Bacteria</taxon>
        <taxon>environmental samples</taxon>
    </lineage>
</organism>
<protein>
    <submittedName>
        <fullName evidence="2">Uncharacterized protein</fullName>
    </submittedName>
</protein>
<name>A0A0A6ZH36_9BACT</name>
<dbReference type="AlphaFoldDB" id="A0A0A6ZH36"/>
<accession>A0A0A6ZH36</accession>
<evidence type="ECO:0000313" key="2">
    <source>
        <dbReference type="EMBL" id="AGS52259.1"/>
    </source>
</evidence>
<feature type="transmembrane region" description="Helical" evidence="1">
    <location>
        <begin position="45"/>
        <end position="64"/>
    </location>
</feature>
<dbReference type="EMBL" id="JQ844187">
    <property type="protein sequence ID" value="AGS52259.1"/>
    <property type="molecule type" value="Genomic_DNA"/>
</dbReference>
<feature type="transmembrane region" description="Helical" evidence="1">
    <location>
        <begin position="15"/>
        <end position="33"/>
    </location>
</feature>
<keyword evidence="1" id="KW-1133">Transmembrane helix</keyword>
<proteinExistence type="predicted"/>
<keyword evidence="1" id="KW-0472">Membrane</keyword>
<keyword evidence="1" id="KW-0812">Transmembrane</keyword>
<evidence type="ECO:0000256" key="1">
    <source>
        <dbReference type="SAM" id="Phobius"/>
    </source>
</evidence>
<reference evidence="2" key="1">
    <citation type="journal article" date="2012" name="Enzyme Microb. Technol.">
        <title>Characterization of a novel thermostable ?-glucosidase from a metagenomic library of termite gut.</title>
        <authorList>
            <person name="Wang Q."/>
            <person name="Qian C."/>
            <person name="Zhang X.Z."/>
            <person name="Liu N."/>
            <person name="Yan X."/>
            <person name="Zhou Z."/>
        </authorList>
    </citation>
    <scope>NUCLEOTIDE SEQUENCE</scope>
</reference>
<feature type="transmembrane region" description="Helical" evidence="1">
    <location>
        <begin position="123"/>
        <end position="148"/>
    </location>
</feature>